<protein>
    <submittedName>
        <fullName evidence="2">Uncharacterized protein</fullName>
    </submittedName>
</protein>
<gene>
    <name evidence="2" type="ORF">IPOD504_LOCUS17627</name>
</gene>
<proteinExistence type="predicted"/>
<reference evidence="2" key="1">
    <citation type="submission" date="2022-03" db="EMBL/GenBank/DDBJ databases">
        <authorList>
            <person name="Martin H S."/>
        </authorList>
    </citation>
    <scope>NUCLEOTIDE SEQUENCE</scope>
</reference>
<feature type="chain" id="PRO_5045788758" evidence="1">
    <location>
        <begin position="27"/>
        <end position="145"/>
    </location>
</feature>
<evidence type="ECO:0000313" key="2">
    <source>
        <dbReference type="EMBL" id="CAH2077268.1"/>
    </source>
</evidence>
<evidence type="ECO:0000313" key="3">
    <source>
        <dbReference type="Proteomes" id="UP000837857"/>
    </source>
</evidence>
<keyword evidence="1" id="KW-0732">Signal</keyword>
<feature type="non-terminal residue" evidence="2">
    <location>
        <position position="145"/>
    </location>
</feature>
<name>A0ABN8J8S8_9NEOP</name>
<sequence length="145" mass="15930">MALNCGILVWVGGWTQQLLLWGAVVGRLVGEAGPNASWNITVKWMDYTFSYRLDCEVQVGRADIAVNVAGCAATRVRLFVARGGSERYLVPGRTLQCRLTLCFREWTLGRRLFCAAVAVGVMDLSQPRIPQHASRARAAPATLHV</sequence>
<dbReference type="EMBL" id="OW152821">
    <property type="protein sequence ID" value="CAH2077268.1"/>
    <property type="molecule type" value="Genomic_DNA"/>
</dbReference>
<feature type="signal peptide" evidence="1">
    <location>
        <begin position="1"/>
        <end position="26"/>
    </location>
</feature>
<organism evidence="2 3">
    <name type="scientific">Iphiclides podalirius</name>
    <name type="common">scarce swallowtail</name>
    <dbReference type="NCBI Taxonomy" id="110791"/>
    <lineage>
        <taxon>Eukaryota</taxon>
        <taxon>Metazoa</taxon>
        <taxon>Ecdysozoa</taxon>
        <taxon>Arthropoda</taxon>
        <taxon>Hexapoda</taxon>
        <taxon>Insecta</taxon>
        <taxon>Pterygota</taxon>
        <taxon>Neoptera</taxon>
        <taxon>Endopterygota</taxon>
        <taxon>Lepidoptera</taxon>
        <taxon>Glossata</taxon>
        <taxon>Ditrysia</taxon>
        <taxon>Papilionoidea</taxon>
        <taxon>Papilionidae</taxon>
        <taxon>Papilioninae</taxon>
        <taxon>Iphiclides</taxon>
    </lineage>
</organism>
<dbReference type="Proteomes" id="UP000837857">
    <property type="component" value="Chromosome 9"/>
</dbReference>
<accession>A0ABN8J8S8</accession>
<evidence type="ECO:0000256" key="1">
    <source>
        <dbReference type="SAM" id="SignalP"/>
    </source>
</evidence>
<keyword evidence="3" id="KW-1185">Reference proteome</keyword>